<name>A0A067SPR5_GALM3</name>
<evidence type="ECO:0000313" key="2">
    <source>
        <dbReference type="EMBL" id="KDR72925.1"/>
    </source>
</evidence>
<proteinExistence type="predicted"/>
<evidence type="ECO:0000313" key="3">
    <source>
        <dbReference type="Proteomes" id="UP000027222"/>
    </source>
</evidence>
<accession>A0A067SPR5</accession>
<feature type="compositionally biased region" description="Low complexity" evidence="1">
    <location>
        <begin position="16"/>
        <end position="25"/>
    </location>
</feature>
<dbReference type="Proteomes" id="UP000027222">
    <property type="component" value="Unassembled WGS sequence"/>
</dbReference>
<dbReference type="HOGENOM" id="CLU_2776099_0_0_1"/>
<sequence length="69" mass="7557">MRELEKGGWSGNDFTSRSGNNGINGRGIYEWVIRSLGGIPRIAGLPMFNSRIRGASFGGRRRQSCDING</sequence>
<organism evidence="2 3">
    <name type="scientific">Galerina marginata (strain CBS 339.88)</name>
    <dbReference type="NCBI Taxonomy" id="685588"/>
    <lineage>
        <taxon>Eukaryota</taxon>
        <taxon>Fungi</taxon>
        <taxon>Dikarya</taxon>
        <taxon>Basidiomycota</taxon>
        <taxon>Agaricomycotina</taxon>
        <taxon>Agaricomycetes</taxon>
        <taxon>Agaricomycetidae</taxon>
        <taxon>Agaricales</taxon>
        <taxon>Agaricineae</taxon>
        <taxon>Strophariaceae</taxon>
        <taxon>Galerina</taxon>
    </lineage>
</organism>
<feature type="region of interest" description="Disordered" evidence="1">
    <location>
        <begin position="1"/>
        <end position="25"/>
    </location>
</feature>
<dbReference type="AlphaFoldDB" id="A0A067SPR5"/>
<evidence type="ECO:0000256" key="1">
    <source>
        <dbReference type="SAM" id="MobiDB-lite"/>
    </source>
</evidence>
<reference evidence="3" key="1">
    <citation type="journal article" date="2014" name="Proc. Natl. Acad. Sci. U.S.A.">
        <title>Extensive sampling of basidiomycete genomes demonstrates inadequacy of the white-rot/brown-rot paradigm for wood decay fungi.</title>
        <authorList>
            <person name="Riley R."/>
            <person name="Salamov A.A."/>
            <person name="Brown D.W."/>
            <person name="Nagy L.G."/>
            <person name="Floudas D."/>
            <person name="Held B.W."/>
            <person name="Levasseur A."/>
            <person name="Lombard V."/>
            <person name="Morin E."/>
            <person name="Otillar R."/>
            <person name="Lindquist E.A."/>
            <person name="Sun H."/>
            <person name="LaButti K.M."/>
            <person name="Schmutz J."/>
            <person name="Jabbour D."/>
            <person name="Luo H."/>
            <person name="Baker S.E."/>
            <person name="Pisabarro A.G."/>
            <person name="Walton J.D."/>
            <person name="Blanchette R.A."/>
            <person name="Henrissat B."/>
            <person name="Martin F."/>
            <person name="Cullen D."/>
            <person name="Hibbett D.S."/>
            <person name="Grigoriev I.V."/>
        </authorList>
    </citation>
    <scope>NUCLEOTIDE SEQUENCE [LARGE SCALE GENOMIC DNA]</scope>
    <source>
        <strain evidence="3">CBS 339.88</strain>
    </source>
</reference>
<dbReference type="EMBL" id="KL142387">
    <property type="protein sequence ID" value="KDR72925.1"/>
    <property type="molecule type" value="Genomic_DNA"/>
</dbReference>
<protein>
    <submittedName>
        <fullName evidence="2">Uncharacterized protein</fullName>
    </submittedName>
</protein>
<keyword evidence="3" id="KW-1185">Reference proteome</keyword>
<gene>
    <name evidence="2" type="ORF">GALMADRAFT_252269</name>
</gene>